<gene>
    <name evidence="1" type="ORF">SVUK_LOCUS3410</name>
</gene>
<organism evidence="1 2">
    <name type="scientific">Strongylus vulgaris</name>
    <name type="common">Blood worm</name>
    <dbReference type="NCBI Taxonomy" id="40348"/>
    <lineage>
        <taxon>Eukaryota</taxon>
        <taxon>Metazoa</taxon>
        <taxon>Ecdysozoa</taxon>
        <taxon>Nematoda</taxon>
        <taxon>Chromadorea</taxon>
        <taxon>Rhabditida</taxon>
        <taxon>Rhabditina</taxon>
        <taxon>Rhabditomorpha</taxon>
        <taxon>Strongyloidea</taxon>
        <taxon>Strongylidae</taxon>
        <taxon>Strongylus</taxon>
    </lineage>
</organism>
<proteinExistence type="predicted"/>
<evidence type="ECO:0000313" key="2">
    <source>
        <dbReference type="Proteomes" id="UP000270094"/>
    </source>
</evidence>
<protein>
    <submittedName>
        <fullName evidence="1">Uncharacterized protein</fullName>
    </submittedName>
</protein>
<dbReference type="EMBL" id="UYYB01008724">
    <property type="protein sequence ID" value="VDM68412.1"/>
    <property type="molecule type" value="Genomic_DNA"/>
</dbReference>
<keyword evidence="2" id="KW-1185">Reference proteome</keyword>
<dbReference type="OrthoDB" id="5859054at2759"/>
<reference evidence="1 2" key="1">
    <citation type="submission" date="2018-11" db="EMBL/GenBank/DDBJ databases">
        <authorList>
            <consortium name="Pathogen Informatics"/>
        </authorList>
    </citation>
    <scope>NUCLEOTIDE SEQUENCE [LARGE SCALE GENOMIC DNA]</scope>
</reference>
<name>A0A3P7KLY7_STRVU</name>
<feature type="non-terminal residue" evidence="1">
    <location>
        <position position="300"/>
    </location>
</feature>
<accession>A0A3P7KLY7</accession>
<dbReference type="Proteomes" id="UP000270094">
    <property type="component" value="Unassembled WGS sequence"/>
</dbReference>
<evidence type="ECO:0000313" key="1">
    <source>
        <dbReference type="EMBL" id="VDM68412.1"/>
    </source>
</evidence>
<sequence>MDEDKMCKWQNVSLASYANALTMNEDAEEVDLVMLKAYLQRAFNEICREFNLTNESTSSQSELAIINARPSKYLNGIRLKWNVRKFRNDLTNLFLYNKIDVPFYSTFEKELFDDEVDIDEFAQTTAVFPKRCEAEDMIVEAQYCPIYDKSTMEGDVYAISHTGQMMEKSKVFLLYDVPNYVLVNGEDVIPIEFDSCKAMNGTSFLCTEKAKSHCDVTAINSCNIYAESTASNFYRARSYGNAVIVATNLPEVKIDGVAINVVSPVFTYHTSQYIEKDEDDQPLIMQSSRTSPATMKVVNL</sequence>
<dbReference type="AlphaFoldDB" id="A0A3P7KLY7"/>